<organism evidence="1 2">
    <name type="scientific">Iphiclides podalirius</name>
    <name type="common">scarce swallowtail</name>
    <dbReference type="NCBI Taxonomy" id="110791"/>
    <lineage>
        <taxon>Eukaryota</taxon>
        <taxon>Metazoa</taxon>
        <taxon>Ecdysozoa</taxon>
        <taxon>Arthropoda</taxon>
        <taxon>Hexapoda</taxon>
        <taxon>Insecta</taxon>
        <taxon>Pterygota</taxon>
        <taxon>Neoptera</taxon>
        <taxon>Endopterygota</taxon>
        <taxon>Lepidoptera</taxon>
        <taxon>Glossata</taxon>
        <taxon>Ditrysia</taxon>
        <taxon>Papilionoidea</taxon>
        <taxon>Papilionidae</taxon>
        <taxon>Papilioninae</taxon>
        <taxon>Iphiclides</taxon>
    </lineage>
</organism>
<protein>
    <submittedName>
        <fullName evidence="1">Uncharacterized protein</fullName>
    </submittedName>
</protein>
<evidence type="ECO:0000313" key="1">
    <source>
        <dbReference type="EMBL" id="CAH2037706.1"/>
    </source>
</evidence>
<keyword evidence="2" id="KW-1185">Reference proteome</keyword>
<feature type="non-terminal residue" evidence="1">
    <location>
        <position position="209"/>
    </location>
</feature>
<dbReference type="EMBL" id="OW152822">
    <property type="protein sequence ID" value="CAH2037706.1"/>
    <property type="molecule type" value="Genomic_DNA"/>
</dbReference>
<gene>
    <name evidence="1" type="ORF">IPOD504_LOCUS1284</name>
</gene>
<accession>A0ABN8HW24</accession>
<proteinExistence type="predicted"/>
<reference evidence="1" key="1">
    <citation type="submission" date="2022-03" db="EMBL/GenBank/DDBJ databases">
        <authorList>
            <person name="Martin H S."/>
        </authorList>
    </citation>
    <scope>NUCLEOTIDE SEQUENCE</scope>
</reference>
<sequence length="209" mass="23197">MIQQKSRWLVVLSCIVAVCSPIFRIAWLVPGGSQFMALPAEGTSTSLFSRAPGYRELCGAQPACINFAMPYATFKCDRNFPNMAGGTFFAAGDLNEDLAVVPKSLPYGARASYRRCRVTSNETASPTIYVGLFVSGEHAMSYDERARNGSNLKASGTPYKVRRRWEREERSRTSDSCRPALRHAPLRAGAFDLETLNTPRSRCYMSRMA</sequence>
<name>A0ABN8HW24_9NEOP</name>
<dbReference type="Proteomes" id="UP000837857">
    <property type="component" value="Chromosome 10"/>
</dbReference>
<evidence type="ECO:0000313" key="2">
    <source>
        <dbReference type="Proteomes" id="UP000837857"/>
    </source>
</evidence>